<dbReference type="GO" id="GO:0031419">
    <property type="term" value="F:cobalamin binding"/>
    <property type="evidence" value="ECO:0007669"/>
    <property type="project" value="InterPro"/>
</dbReference>
<protein>
    <submittedName>
        <fullName evidence="2">Methylmalonyl-CoA mutase, cobalamin-binding subunit</fullName>
    </submittedName>
</protein>
<evidence type="ECO:0000259" key="1">
    <source>
        <dbReference type="PROSITE" id="PS51332"/>
    </source>
</evidence>
<dbReference type="InterPro" id="IPR036724">
    <property type="entry name" value="Cobalamin-bd_sf"/>
</dbReference>
<organism evidence="2 3">
    <name type="scientific">Lactonifactor longoviformis DSM 17459</name>
    <dbReference type="NCBI Taxonomy" id="1122155"/>
    <lineage>
        <taxon>Bacteria</taxon>
        <taxon>Bacillati</taxon>
        <taxon>Bacillota</taxon>
        <taxon>Clostridia</taxon>
        <taxon>Eubacteriales</taxon>
        <taxon>Clostridiaceae</taxon>
        <taxon>Lactonifactor</taxon>
    </lineage>
</organism>
<dbReference type="EMBL" id="FQVI01000003">
    <property type="protein sequence ID" value="SHE58525.1"/>
    <property type="molecule type" value="Genomic_DNA"/>
</dbReference>
<keyword evidence="3" id="KW-1185">Reference proteome</keyword>
<evidence type="ECO:0000313" key="3">
    <source>
        <dbReference type="Proteomes" id="UP000184245"/>
    </source>
</evidence>
<name>A0A1M4UPE1_9CLOT</name>
<sequence length="590" mass="66051">MGKLLNKANRDYIASLIPENIPDWKKVWQEGYEIGKNLKIKTIPFEKKYGMKPVDYRMKLKEKGEMCWKINTGLSSVEEQVAAMKEAEKFNEETGLNISMAHQLPQNITGVPKDKREGLPISLGFMLNEPEDWEAITMASSVSPIFADNHLGWPNAVETTINSVQAGSQWTGLFSTYVQVAPGCPDEVWNMTENVKALGIVASRYDDKIIVNGQSDDSYGAYFNDLATSLAWARMDRYIVCDLCGARYSYSFGNFTQNIMHKTALWLAASEVFSKEDQPGIGFIYPDTISHWDHHVQANYGFQIPEVLLLILAEKHFKTGCSFLSVPITEKVAIPTVPEMLDMTGACQRAQEVAYYWEPLMNWDPIEKLRDQTIELSDRMFHYMLDGLAEAGVDITNPIELMVVLKAIDPFTLEKLFHPSIVEDGNETIVPLMPAALWNATQNELANQINLLKDTKYPALLKDHRICVASADVHFAGAAVLVGVMKEFGADVIDGGNQLEAIDVLDLADENNITDICVSLHNGQALPYAKLIVKLAAERGRKYRFFFGGVLQSFLNEDDDVPSDVTKEIQELGITTVTTVEDLLDKITQQ</sequence>
<dbReference type="SUPFAM" id="SSF52242">
    <property type="entry name" value="Cobalamin (vitamin B12)-binding domain"/>
    <property type="match status" value="1"/>
</dbReference>
<dbReference type="GO" id="GO:0046872">
    <property type="term" value="F:metal ion binding"/>
    <property type="evidence" value="ECO:0007669"/>
    <property type="project" value="InterPro"/>
</dbReference>
<dbReference type="Gene3D" id="3.40.50.280">
    <property type="entry name" value="Cobalamin-binding domain"/>
    <property type="match status" value="1"/>
</dbReference>
<dbReference type="InterPro" id="IPR006158">
    <property type="entry name" value="Cobalamin-bd"/>
</dbReference>
<accession>A0A1M4UPE1</accession>
<dbReference type="Pfam" id="PF02310">
    <property type="entry name" value="B12-binding"/>
    <property type="match status" value="1"/>
</dbReference>
<dbReference type="Proteomes" id="UP000184245">
    <property type="component" value="Unassembled WGS sequence"/>
</dbReference>
<dbReference type="RefSeq" id="WP_072849398.1">
    <property type="nucleotide sequence ID" value="NZ_FQVI01000003.1"/>
</dbReference>
<dbReference type="CDD" id="cd02065">
    <property type="entry name" value="B12-binding_like"/>
    <property type="match status" value="1"/>
</dbReference>
<dbReference type="OrthoDB" id="5888at2"/>
<gene>
    <name evidence="2" type="ORF">SAMN02745158_00915</name>
</gene>
<reference evidence="2 3" key="1">
    <citation type="submission" date="2016-11" db="EMBL/GenBank/DDBJ databases">
        <authorList>
            <person name="Jaros S."/>
            <person name="Januszkiewicz K."/>
            <person name="Wedrychowicz H."/>
        </authorList>
    </citation>
    <scope>NUCLEOTIDE SEQUENCE [LARGE SCALE GENOMIC DNA]</scope>
    <source>
        <strain evidence="2 3">DSM 17459</strain>
    </source>
</reference>
<dbReference type="STRING" id="1122155.SAMN02745158_00915"/>
<dbReference type="PROSITE" id="PS51332">
    <property type="entry name" value="B12_BINDING"/>
    <property type="match status" value="1"/>
</dbReference>
<evidence type="ECO:0000313" key="2">
    <source>
        <dbReference type="EMBL" id="SHE58525.1"/>
    </source>
</evidence>
<dbReference type="AlphaFoldDB" id="A0A1M4UPE1"/>
<feature type="domain" description="B12-binding" evidence="1">
    <location>
        <begin position="461"/>
        <end position="590"/>
    </location>
</feature>
<proteinExistence type="predicted"/>